<dbReference type="InterPro" id="IPR036097">
    <property type="entry name" value="HisK_dim/P_sf"/>
</dbReference>
<evidence type="ECO:0000313" key="11">
    <source>
        <dbReference type="Proteomes" id="UP000465601"/>
    </source>
</evidence>
<dbReference type="SUPFAM" id="SSF47384">
    <property type="entry name" value="Homodimeric domain of signal transducing histidine kinase"/>
    <property type="match status" value="1"/>
</dbReference>
<dbReference type="InterPro" id="IPR004358">
    <property type="entry name" value="Sig_transdc_His_kin-like_C"/>
</dbReference>
<dbReference type="EMBL" id="WBZB01000013">
    <property type="protein sequence ID" value="KAB3531614.1"/>
    <property type="molecule type" value="Genomic_DNA"/>
</dbReference>
<keyword evidence="7" id="KW-0067">ATP-binding</keyword>
<keyword evidence="5" id="KW-0547">Nucleotide-binding</keyword>
<accession>A0A833HQA0</accession>
<sequence length="274" mass="30973">MEEAREYEALRNHFLANISHELRTPLNVILSAQQIIHSIIHNDGVEGNKINKILRHNNTIKQNCFRLIRLLNNIIDITKIDIGSLSLDVHNHNIVQVVEDITLSVVTFAEAKNISIIFDTEVEECLVACDPEKIERIMLNLLSNAIKFTPSEGYIYVNIYIQANMVVISVKDTGMGIPYEMHDKVFQRFVQVDSSMKRRQEGSGIGLSLVKLLVELHNGSIRLVSALGKGSEFIIELPITIIDDTQITSNIKASDATNNDKIERVTIEFSDIYF</sequence>
<dbReference type="EC" id="2.7.13.3" evidence="2"/>
<evidence type="ECO:0000256" key="7">
    <source>
        <dbReference type="ARBA" id="ARBA00022840"/>
    </source>
</evidence>
<dbReference type="Gene3D" id="1.10.287.130">
    <property type="match status" value="1"/>
</dbReference>
<feature type="domain" description="Histidine kinase" evidence="9">
    <location>
        <begin position="17"/>
        <end position="241"/>
    </location>
</feature>
<evidence type="ECO:0000256" key="6">
    <source>
        <dbReference type="ARBA" id="ARBA00022777"/>
    </source>
</evidence>
<dbReference type="AlphaFoldDB" id="A0A833HQA0"/>
<dbReference type="PANTHER" id="PTHR43711">
    <property type="entry name" value="TWO-COMPONENT HISTIDINE KINASE"/>
    <property type="match status" value="1"/>
</dbReference>
<dbReference type="SMART" id="SM00388">
    <property type="entry name" value="HisKA"/>
    <property type="match status" value="1"/>
</dbReference>
<dbReference type="OrthoDB" id="9813394at2"/>
<dbReference type="GO" id="GO:0000155">
    <property type="term" value="F:phosphorelay sensor kinase activity"/>
    <property type="evidence" value="ECO:0007669"/>
    <property type="project" value="InterPro"/>
</dbReference>
<keyword evidence="3" id="KW-0597">Phosphoprotein</keyword>
<dbReference type="Pfam" id="PF02518">
    <property type="entry name" value="HATPase_c"/>
    <property type="match status" value="1"/>
</dbReference>
<evidence type="ECO:0000256" key="1">
    <source>
        <dbReference type="ARBA" id="ARBA00000085"/>
    </source>
</evidence>
<dbReference type="PANTHER" id="PTHR43711:SF26">
    <property type="entry name" value="SENSOR HISTIDINE KINASE RCSC"/>
    <property type="match status" value="1"/>
</dbReference>
<evidence type="ECO:0000256" key="2">
    <source>
        <dbReference type="ARBA" id="ARBA00012438"/>
    </source>
</evidence>
<keyword evidence="4" id="KW-0808">Transferase</keyword>
<dbReference type="Gene3D" id="3.30.565.10">
    <property type="entry name" value="Histidine kinase-like ATPase, C-terminal domain"/>
    <property type="match status" value="1"/>
</dbReference>
<evidence type="ECO:0000259" key="9">
    <source>
        <dbReference type="PROSITE" id="PS50109"/>
    </source>
</evidence>
<protein>
    <recommendedName>
        <fullName evidence="2">histidine kinase</fullName>
        <ecNumber evidence="2">2.7.13.3</ecNumber>
    </recommendedName>
</protein>
<dbReference type="FunFam" id="3.30.565.10:FF:000037">
    <property type="entry name" value="Hybrid sensor histidine kinase/response regulator"/>
    <property type="match status" value="1"/>
</dbReference>
<reference evidence="10 11" key="1">
    <citation type="submission" date="2019-10" db="EMBL/GenBank/DDBJ databases">
        <title>Alkaliphilus serpentinus sp. nov. and Alkaliphilus pronyensis sp. nov., two novel anaerobic alkaliphilic species isolated from the serpentinized-hosted hydrothermal field of the Prony Bay (New Caledonia).</title>
        <authorList>
            <person name="Postec A."/>
        </authorList>
    </citation>
    <scope>NUCLEOTIDE SEQUENCE [LARGE SCALE GENOMIC DNA]</scope>
    <source>
        <strain evidence="10 11">LacT</strain>
    </source>
</reference>
<dbReference type="CDD" id="cd00082">
    <property type="entry name" value="HisKA"/>
    <property type="match status" value="1"/>
</dbReference>
<comment type="catalytic activity">
    <reaction evidence="1">
        <text>ATP + protein L-histidine = ADP + protein N-phospho-L-histidine.</text>
        <dbReference type="EC" id="2.7.13.3"/>
    </reaction>
</comment>
<dbReference type="InterPro" id="IPR005467">
    <property type="entry name" value="His_kinase_dom"/>
</dbReference>
<dbReference type="PRINTS" id="PR00344">
    <property type="entry name" value="BCTRLSENSOR"/>
</dbReference>
<dbReference type="SMART" id="SM00387">
    <property type="entry name" value="HATPase_c"/>
    <property type="match status" value="1"/>
</dbReference>
<comment type="caution">
    <text evidence="10">The sequence shown here is derived from an EMBL/GenBank/DDBJ whole genome shotgun (WGS) entry which is preliminary data.</text>
</comment>
<gene>
    <name evidence="10" type="ORF">F8153_05095</name>
</gene>
<name>A0A833HQA0_9FIRM</name>
<dbReference type="InterPro" id="IPR036890">
    <property type="entry name" value="HATPase_C_sf"/>
</dbReference>
<evidence type="ECO:0000256" key="3">
    <source>
        <dbReference type="ARBA" id="ARBA00022553"/>
    </source>
</evidence>
<dbReference type="PROSITE" id="PS50109">
    <property type="entry name" value="HIS_KIN"/>
    <property type="match status" value="1"/>
</dbReference>
<keyword evidence="6 10" id="KW-0418">Kinase</keyword>
<keyword evidence="8" id="KW-0902">Two-component regulatory system</keyword>
<dbReference type="CDD" id="cd16922">
    <property type="entry name" value="HATPase_EvgS-ArcB-TorS-like"/>
    <property type="match status" value="1"/>
</dbReference>
<evidence type="ECO:0000256" key="4">
    <source>
        <dbReference type="ARBA" id="ARBA00022679"/>
    </source>
</evidence>
<dbReference type="SUPFAM" id="SSF55874">
    <property type="entry name" value="ATPase domain of HSP90 chaperone/DNA topoisomerase II/histidine kinase"/>
    <property type="match status" value="1"/>
</dbReference>
<evidence type="ECO:0000256" key="8">
    <source>
        <dbReference type="ARBA" id="ARBA00023012"/>
    </source>
</evidence>
<evidence type="ECO:0000313" key="10">
    <source>
        <dbReference type="EMBL" id="KAB3531614.1"/>
    </source>
</evidence>
<dbReference type="GO" id="GO:0005524">
    <property type="term" value="F:ATP binding"/>
    <property type="evidence" value="ECO:0007669"/>
    <property type="project" value="UniProtKB-KW"/>
</dbReference>
<dbReference type="InterPro" id="IPR003594">
    <property type="entry name" value="HATPase_dom"/>
</dbReference>
<dbReference type="Proteomes" id="UP000465601">
    <property type="component" value="Unassembled WGS sequence"/>
</dbReference>
<proteinExistence type="predicted"/>
<dbReference type="InterPro" id="IPR050736">
    <property type="entry name" value="Sensor_HK_Regulatory"/>
</dbReference>
<keyword evidence="11" id="KW-1185">Reference proteome</keyword>
<dbReference type="InterPro" id="IPR003661">
    <property type="entry name" value="HisK_dim/P_dom"/>
</dbReference>
<evidence type="ECO:0000256" key="5">
    <source>
        <dbReference type="ARBA" id="ARBA00022741"/>
    </source>
</evidence>
<dbReference type="Pfam" id="PF00512">
    <property type="entry name" value="HisKA"/>
    <property type="match status" value="1"/>
</dbReference>
<organism evidence="10 11">
    <name type="scientific">Alkaliphilus serpentinus</name>
    <dbReference type="NCBI Taxonomy" id="1482731"/>
    <lineage>
        <taxon>Bacteria</taxon>
        <taxon>Bacillati</taxon>
        <taxon>Bacillota</taxon>
        <taxon>Clostridia</taxon>
        <taxon>Peptostreptococcales</taxon>
        <taxon>Natronincolaceae</taxon>
        <taxon>Alkaliphilus</taxon>
    </lineage>
</organism>